<proteinExistence type="predicted"/>
<dbReference type="STRING" id="1914305.BLW93_04090"/>
<reference evidence="3 4" key="1">
    <citation type="submission" date="2016-10" db="EMBL/GenBank/DDBJ databases">
        <title>Genome sequence of a sulfur-reducing bacterium Desulfurobacterium indicum K6013.</title>
        <authorList>
            <person name="Cao J."/>
            <person name="Shao Z."/>
            <person name="Alain K."/>
            <person name="Jebbar M."/>
        </authorList>
    </citation>
    <scope>NUCLEOTIDE SEQUENCE [LARGE SCALE GENOMIC DNA]</scope>
    <source>
        <strain evidence="3 4">K6013</strain>
    </source>
</reference>
<comment type="caution">
    <text evidence="3">The sequence shown here is derived from an EMBL/GenBank/DDBJ whole genome shotgun (WGS) entry which is preliminary data.</text>
</comment>
<protein>
    <recommendedName>
        <fullName evidence="2">HAMP domain-containing protein</fullName>
    </recommendedName>
</protein>
<evidence type="ECO:0000313" key="4">
    <source>
        <dbReference type="Proteomes" id="UP000187408"/>
    </source>
</evidence>
<dbReference type="AlphaFoldDB" id="A0A1R1MLJ3"/>
<dbReference type="GO" id="GO:0007165">
    <property type="term" value="P:signal transduction"/>
    <property type="evidence" value="ECO:0007669"/>
    <property type="project" value="InterPro"/>
</dbReference>
<dbReference type="Pfam" id="PF00672">
    <property type="entry name" value="HAMP"/>
    <property type="match status" value="1"/>
</dbReference>
<gene>
    <name evidence="3" type="ORF">BLW93_04090</name>
</gene>
<feature type="transmembrane region" description="Helical" evidence="1">
    <location>
        <begin position="140"/>
        <end position="159"/>
    </location>
</feature>
<evidence type="ECO:0000313" key="3">
    <source>
        <dbReference type="EMBL" id="OMH40678.1"/>
    </source>
</evidence>
<dbReference type="RefSeq" id="WP_076712844.1">
    <property type="nucleotide sequence ID" value="NZ_MOEN01000011.1"/>
</dbReference>
<dbReference type="Proteomes" id="UP000187408">
    <property type="component" value="Unassembled WGS sequence"/>
</dbReference>
<feature type="transmembrane region" description="Helical" evidence="1">
    <location>
        <begin position="12"/>
        <end position="35"/>
    </location>
</feature>
<sequence>MKEYQKQIEITKYWTLLIVSIIISISISFFSFILVKKSIRYSMENRIIKLTKADLESKAVIIKSKKDLRPEILKETPCVKNIYIGKLPFKVPNKESETIERDGKIIVYKKFIFPDGVVPVAVELNSEKIENDTSVLAAKISLTEFVMVFIFQVALLLIIRDLYLKPLRQIKTDIEKISKGKLSILPVSGSDEFGGIRRKINEMIENIKDKMQKEDLMYQFIHLLTAGKGFNGEFVELMRKLIKTNKIDGVIIGLPKDNFIETKIITKDNKITRKTLPDNLEGIESYMNTMKREIELTEDKLSYLSDSEKNSE</sequence>
<keyword evidence="1" id="KW-0812">Transmembrane</keyword>
<keyword evidence="1" id="KW-0472">Membrane</keyword>
<dbReference type="GO" id="GO:0016020">
    <property type="term" value="C:membrane"/>
    <property type="evidence" value="ECO:0007669"/>
    <property type="project" value="InterPro"/>
</dbReference>
<dbReference type="CDD" id="cd06225">
    <property type="entry name" value="HAMP"/>
    <property type="match status" value="1"/>
</dbReference>
<dbReference type="EMBL" id="MOEN01000011">
    <property type="protein sequence ID" value="OMH40678.1"/>
    <property type="molecule type" value="Genomic_DNA"/>
</dbReference>
<keyword evidence="1" id="KW-1133">Transmembrane helix</keyword>
<name>A0A1R1MLJ3_9BACT</name>
<organism evidence="3 4">
    <name type="scientific">Desulfurobacterium indicum</name>
    <dbReference type="NCBI Taxonomy" id="1914305"/>
    <lineage>
        <taxon>Bacteria</taxon>
        <taxon>Pseudomonadati</taxon>
        <taxon>Aquificota</taxon>
        <taxon>Aquificia</taxon>
        <taxon>Desulfurobacteriales</taxon>
        <taxon>Desulfurobacteriaceae</taxon>
        <taxon>Desulfurobacterium</taxon>
    </lineage>
</organism>
<feature type="domain" description="HAMP" evidence="2">
    <location>
        <begin position="161"/>
        <end position="212"/>
    </location>
</feature>
<dbReference type="Gene3D" id="6.10.340.10">
    <property type="match status" value="1"/>
</dbReference>
<dbReference type="PROSITE" id="PS50885">
    <property type="entry name" value="HAMP"/>
    <property type="match status" value="1"/>
</dbReference>
<accession>A0A1R1MLJ3</accession>
<dbReference type="SUPFAM" id="SSF158472">
    <property type="entry name" value="HAMP domain-like"/>
    <property type="match status" value="1"/>
</dbReference>
<evidence type="ECO:0000259" key="2">
    <source>
        <dbReference type="PROSITE" id="PS50885"/>
    </source>
</evidence>
<dbReference type="InterPro" id="IPR003660">
    <property type="entry name" value="HAMP_dom"/>
</dbReference>
<evidence type="ECO:0000256" key="1">
    <source>
        <dbReference type="SAM" id="Phobius"/>
    </source>
</evidence>
<keyword evidence="4" id="KW-1185">Reference proteome</keyword>